<feature type="domain" description="Glycoside hydrolase family 2" evidence="8">
    <location>
        <begin position="706"/>
        <end position="790"/>
    </location>
</feature>
<dbReference type="InterPro" id="IPR051913">
    <property type="entry name" value="GH2_Domain-Containing"/>
</dbReference>
<dbReference type="Pfam" id="PF16355">
    <property type="entry name" value="DUF4982"/>
    <property type="match status" value="1"/>
</dbReference>
<dbReference type="PANTHER" id="PTHR42732">
    <property type="entry name" value="BETA-GALACTOSIDASE"/>
    <property type="match status" value="1"/>
</dbReference>
<evidence type="ECO:0000259" key="7">
    <source>
        <dbReference type="Pfam" id="PF16355"/>
    </source>
</evidence>
<dbReference type="InterPro" id="IPR017853">
    <property type="entry name" value="GH"/>
</dbReference>
<dbReference type="InterPro" id="IPR006102">
    <property type="entry name" value="Ig-like_GH2"/>
</dbReference>
<dbReference type="SUPFAM" id="SSF49303">
    <property type="entry name" value="beta-Galactosidase/glucuronidase domain"/>
    <property type="match status" value="1"/>
</dbReference>
<reference evidence="10" key="1">
    <citation type="submission" date="2016-10" db="EMBL/GenBank/DDBJ databases">
        <authorList>
            <person name="Varghese N."/>
            <person name="Submissions S."/>
        </authorList>
    </citation>
    <scope>NUCLEOTIDE SEQUENCE [LARGE SCALE GENOMIC DNA]</scope>
    <source>
        <strain evidence="10">P18</strain>
    </source>
</reference>
<evidence type="ECO:0000256" key="1">
    <source>
        <dbReference type="ARBA" id="ARBA00007401"/>
    </source>
</evidence>
<dbReference type="RefSeq" id="WP_074885329.1">
    <property type="nucleotide sequence ID" value="NZ_FOXO01000006.1"/>
</dbReference>
<feature type="domain" description="Glycosyl hydrolases family 2 sugar binding" evidence="6">
    <location>
        <begin position="64"/>
        <end position="159"/>
    </location>
</feature>
<dbReference type="Gene3D" id="2.60.40.10">
    <property type="entry name" value="Immunoglobulins"/>
    <property type="match status" value="3"/>
</dbReference>
<evidence type="ECO:0000259" key="8">
    <source>
        <dbReference type="Pfam" id="PF18565"/>
    </source>
</evidence>
<dbReference type="AlphaFoldDB" id="A0A1I5SCL0"/>
<dbReference type="Pfam" id="PF02836">
    <property type="entry name" value="Glyco_hydro_2_C"/>
    <property type="match status" value="1"/>
</dbReference>
<dbReference type="InterPro" id="IPR006104">
    <property type="entry name" value="Glyco_hydro_2_N"/>
</dbReference>
<evidence type="ECO:0000256" key="3">
    <source>
        <dbReference type="ARBA" id="ARBA00023295"/>
    </source>
</evidence>
<protein>
    <submittedName>
        <fullName evidence="9">Beta-galactosidase</fullName>
    </submittedName>
</protein>
<dbReference type="InterPro" id="IPR040605">
    <property type="entry name" value="Glyco_hydro2_dom5"/>
</dbReference>
<dbReference type="Pfam" id="PF00703">
    <property type="entry name" value="Glyco_hydro_2"/>
    <property type="match status" value="1"/>
</dbReference>
<dbReference type="PRINTS" id="PR00132">
    <property type="entry name" value="GLHYDRLASE2"/>
</dbReference>
<evidence type="ECO:0000259" key="6">
    <source>
        <dbReference type="Pfam" id="PF02837"/>
    </source>
</evidence>
<dbReference type="InterPro" id="IPR008979">
    <property type="entry name" value="Galactose-bd-like_sf"/>
</dbReference>
<sequence length="794" mass="89541">MELKDTSLINQNWKFNLEDCNGDIFAGAEYDDSSWEVLTLPHDWDTFFAPDKDNKSGAGGGYAKAGTGWYRKEVTLKDEDVKESRYELIFEGIYMESTVFVNGKKVGGNNYGYTTFSVDITDKIVPGKNVIAVKVNNSKQPNSRWYTGSGIYRDVYLRKHGDICTNLFGVKVDTNTVTDDGTLATLDLRTKIDNYSDTDKDSVIRWTIKDKSGKEIAATGASLWIKSKDSAEAASMMFVNNPVLWSEKNPYLYSLETRVYEGETLVDRRIEKIGIRKALFTKDKGFVLNGEQVKIKGVCLHHDSGLFGAAFHKEVWSERFKSLKDMGVNGIRCSHNPPAPAFLDLCDEMGFIVMDEICDEWTLGKNKNENYYSDKPSYGFSQFFSLDAEKELRTMIRRDYNHPSIVLWSIGNEIPEQGYASGAQIVKMLSDIVHSEDSQRLVTSACDNIASLPAIATKDSFLEALDVVGYNYVGRWRERAERFYEDDKIAHPERLFIGTENPSVCGDRGDYSLEGPNNTNYTTATLTHEALWRFTASRDYVAGDYIWTGIDYLGEAHWPRRGANFGAIDTAGFKKDAFYYFRSIWNKDDVTLHLLPHWNFKGDEGEFKQVLCYTNCERVKLYLNGRLISEKSGAACPRYGATQSWDDEMRRYHPTTGDLHLSWDVPYEAGELRAEGYIGDKLVKECVVKTTGKMSKLAADVKNVGEFTFVEISAADENGNCVLNEDSVVAVKYDDAAEFIGMDAGNMLDLSCYKEEKRAMLAGKLLAVFRKKEQGSRATVCFKAEGLSELNIDI</sequence>
<dbReference type="InterPro" id="IPR006103">
    <property type="entry name" value="Glyco_hydro_2_cat"/>
</dbReference>
<dbReference type="Gene3D" id="3.20.20.80">
    <property type="entry name" value="Glycosidases"/>
    <property type="match status" value="1"/>
</dbReference>
<keyword evidence="2" id="KW-0378">Hydrolase</keyword>
<dbReference type="SUPFAM" id="SSF49785">
    <property type="entry name" value="Galactose-binding domain-like"/>
    <property type="match status" value="1"/>
</dbReference>
<dbReference type="PANTHER" id="PTHR42732:SF1">
    <property type="entry name" value="BETA-MANNOSIDASE"/>
    <property type="match status" value="1"/>
</dbReference>
<dbReference type="InterPro" id="IPR013783">
    <property type="entry name" value="Ig-like_fold"/>
</dbReference>
<feature type="domain" description="Glycoside hydrolase family 2 catalytic" evidence="5">
    <location>
        <begin position="282"/>
        <end position="464"/>
    </location>
</feature>
<evidence type="ECO:0000259" key="5">
    <source>
        <dbReference type="Pfam" id="PF02836"/>
    </source>
</evidence>
<dbReference type="GO" id="GO:0004553">
    <property type="term" value="F:hydrolase activity, hydrolyzing O-glycosyl compounds"/>
    <property type="evidence" value="ECO:0007669"/>
    <property type="project" value="InterPro"/>
</dbReference>
<dbReference type="InterPro" id="IPR032311">
    <property type="entry name" value="DUF4982"/>
</dbReference>
<dbReference type="InterPro" id="IPR006101">
    <property type="entry name" value="Glyco_hydro_2"/>
</dbReference>
<feature type="domain" description="DUF4982" evidence="7">
    <location>
        <begin position="605"/>
        <end position="683"/>
    </location>
</feature>
<proteinExistence type="inferred from homology"/>
<dbReference type="Gene3D" id="2.60.120.260">
    <property type="entry name" value="Galactose-binding domain-like"/>
    <property type="match status" value="1"/>
</dbReference>
<dbReference type="Pfam" id="PF02837">
    <property type="entry name" value="Glyco_hydro_2_N"/>
    <property type="match status" value="1"/>
</dbReference>
<comment type="similarity">
    <text evidence="1">Belongs to the glycosyl hydrolase 2 family.</text>
</comment>
<evidence type="ECO:0000313" key="9">
    <source>
        <dbReference type="EMBL" id="SFP68423.1"/>
    </source>
</evidence>
<dbReference type="InterPro" id="IPR036156">
    <property type="entry name" value="Beta-gal/glucu_dom_sf"/>
</dbReference>
<dbReference type="Proteomes" id="UP000182624">
    <property type="component" value="Unassembled WGS sequence"/>
</dbReference>
<dbReference type="EMBL" id="FOXO01000006">
    <property type="protein sequence ID" value="SFP68423.1"/>
    <property type="molecule type" value="Genomic_DNA"/>
</dbReference>
<name>A0A1I5SCL0_9FIRM</name>
<keyword evidence="10" id="KW-1185">Reference proteome</keyword>
<gene>
    <name evidence="9" type="ORF">SAMN04487928_10611</name>
</gene>
<dbReference type="GO" id="GO:0005975">
    <property type="term" value="P:carbohydrate metabolic process"/>
    <property type="evidence" value="ECO:0007669"/>
    <property type="project" value="InterPro"/>
</dbReference>
<evidence type="ECO:0000256" key="2">
    <source>
        <dbReference type="ARBA" id="ARBA00022801"/>
    </source>
</evidence>
<dbReference type="SUPFAM" id="SSF51445">
    <property type="entry name" value="(Trans)glycosidases"/>
    <property type="match status" value="1"/>
</dbReference>
<dbReference type="Pfam" id="PF18565">
    <property type="entry name" value="Glyco_hydro2_C5"/>
    <property type="match status" value="1"/>
</dbReference>
<organism evidence="9 10">
    <name type="scientific">Butyrivibrio proteoclasticus</name>
    <dbReference type="NCBI Taxonomy" id="43305"/>
    <lineage>
        <taxon>Bacteria</taxon>
        <taxon>Bacillati</taxon>
        <taxon>Bacillota</taxon>
        <taxon>Clostridia</taxon>
        <taxon>Lachnospirales</taxon>
        <taxon>Lachnospiraceae</taxon>
        <taxon>Butyrivibrio</taxon>
    </lineage>
</organism>
<evidence type="ECO:0000313" key="10">
    <source>
        <dbReference type="Proteomes" id="UP000182624"/>
    </source>
</evidence>
<accession>A0A1I5SCL0</accession>
<evidence type="ECO:0000259" key="4">
    <source>
        <dbReference type="Pfam" id="PF00703"/>
    </source>
</evidence>
<keyword evidence="3" id="KW-0326">Glycosidase</keyword>
<dbReference type="OrthoDB" id="9762066at2"/>
<feature type="domain" description="Glycoside hydrolase family 2 immunoglobulin-like beta-sandwich" evidence="4">
    <location>
        <begin position="170"/>
        <end position="276"/>
    </location>
</feature>